<sequence length="224" mass="25639">MLDYKSSSAGKDKLLLTAGMGENCVDILTAKLDKYRAWAFDMGPAIAMSCYNPDCLSWVWSHEYVKENIHKKYTYLLHVEDMGIDNRTLNAPALQLGYYVSVCVPFATHSLLQLSLLSELTSFWHRFVVIPTGATLRSPFQIKDYLLSPGTCKCGLPCPLRPEYFFDFNVQIFTSTSLIIRSFVVINYLLTNCQGNEMNVTPEQQNEKKKREEKRKAELKTRPE</sequence>
<keyword evidence="4" id="KW-1185">Reference proteome</keyword>
<dbReference type="AlphaFoldDB" id="A0A1B0FGI6"/>
<organism evidence="3 4">
    <name type="scientific">Glossina morsitans morsitans</name>
    <name type="common">Savannah tsetse fly</name>
    <dbReference type="NCBI Taxonomy" id="37546"/>
    <lineage>
        <taxon>Eukaryota</taxon>
        <taxon>Metazoa</taxon>
        <taxon>Ecdysozoa</taxon>
        <taxon>Arthropoda</taxon>
        <taxon>Hexapoda</taxon>
        <taxon>Insecta</taxon>
        <taxon>Pterygota</taxon>
        <taxon>Neoptera</taxon>
        <taxon>Endopterygota</taxon>
        <taxon>Diptera</taxon>
        <taxon>Brachycera</taxon>
        <taxon>Muscomorpha</taxon>
        <taxon>Hippoboscoidea</taxon>
        <taxon>Glossinidae</taxon>
        <taxon>Glossina</taxon>
    </lineage>
</organism>
<feature type="domain" description="MBD" evidence="2">
    <location>
        <begin position="113"/>
        <end position="180"/>
    </location>
</feature>
<evidence type="ECO:0000313" key="4">
    <source>
        <dbReference type="Proteomes" id="UP000092444"/>
    </source>
</evidence>
<name>A0A1B0FGI6_GLOMM</name>
<dbReference type="VEuPathDB" id="VectorBase:GMOY002875"/>
<feature type="compositionally biased region" description="Basic and acidic residues" evidence="1">
    <location>
        <begin position="205"/>
        <end position="224"/>
    </location>
</feature>
<dbReference type="EnsemblMetazoa" id="GMOY002875-RA">
    <property type="protein sequence ID" value="GMOY002875-PA"/>
    <property type="gene ID" value="GMOY002875"/>
</dbReference>
<proteinExistence type="predicted"/>
<protein>
    <recommendedName>
        <fullName evidence="2">MBD domain-containing protein</fullName>
    </recommendedName>
</protein>
<dbReference type="GO" id="GO:0003682">
    <property type="term" value="F:chromatin binding"/>
    <property type="evidence" value="ECO:0007669"/>
    <property type="project" value="TreeGrafter"/>
</dbReference>
<dbReference type="Proteomes" id="UP000092444">
    <property type="component" value="Unassembled WGS sequence"/>
</dbReference>
<accession>A0A1B0FGI6</accession>
<dbReference type="GO" id="GO:0005634">
    <property type="term" value="C:nucleus"/>
    <property type="evidence" value="ECO:0007669"/>
    <property type="project" value="TreeGrafter"/>
</dbReference>
<dbReference type="EMBL" id="CCAG010002069">
    <property type="status" value="NOT_ANNOTATED_CDS"/>
    <property type="molecule type" value="Genomic_DNA"/>
</dbReference>
<dbReference type="SMART" id="SM00391">
    <property type="entry name" value="MBD"/>
    <property type="match status" value="1"/>
</dbReference>
<evidence type="ECO:0000313" key="3">
    <source>
        <dbReference type="EnsemblMetazoa" id="GMOY002875-PA"/>
    </source>
</evidence>
<evidence type="ECO:0000259" key="2">
    <source>
        <dbReference type="SMART" id="SM00391"/>
    </source>
</evidence>
<reference evidence="3" key="1">
    <citation type="submission" date="2020-05" db="UniProtKB">
        <authorList>
            <consortium name="EnsemblMetazoa"/>
        </authorList>
    </citation>
    <scope>IDENTIFICATION</scope>
    <source>
        <strain evidence="3">Yale</strain>
    </source>
</reference>
<dbReference type="GO" id="GO:0003677">
    <property type="term" value="F:DNA binding"/>
    <property type="evidence" value="ECO:0007669"/>
    <property type="project" value="InterPro"/>
</dbReference>
<dbReference type="InterPro" id="IPR001739">
    <property type="entry name" value="Methyl_CpG_DNA-bd"/>
</dbReference>
<dbReference type="PANTHER" id="PTHR16112:SF16">
    <property type="entry name" value="SIX-BANDED, ISOFORM H"/>
    <property type="match status" value="1"/>
</dbReference>
<dbReference type="GO" id="GO:0010369">
    <property type="term" value="C:chromocenter"/>
    <property type="evidence" value="ECO:0007669"/>
    <property type="project" value="TreeGrafter"/>
</dbReference>
<evidence type="ECO:0000256" key="1">
    <source>
        <dbReference type="SAM" id="MobiDB-lite"/>
    </source>
</evidence>
<feature type="region of interest" description="Disordered" evidence="1">
    <location>
        <begin position="200"/>
        <end position="224"/>
    </location>
</feature>
<dbReference type="PANTHER" id="PTHR16112">
    <property type="entry name" value="METHYL-CPG BINDING PROTEIN, DROSOPHILA"/>
    <property type="match status" value="1"/>
</dbReference>